<keyword evidence="2" id="KW-1185">Reference proteome</keyword>
<name>A0A6H1U345_9CYAN</name>
<sequence>MAAAIDWVRQGAAAIPDENYEIPENTVNSRRKCDKQKQNGFIHNAIACKKVHKGY</sequence>
<accession>A0A6H1U345</accession>
<protein>
    <submittedName>
        <fullName evidence="1">Uncharacterized protein</fullName>
    </submittedName>
</protein>
<dbReference type="AlphaFoldDB" id="A0A6H1U345"/>
<reference evidence="1 2" key="1">
    <citation type="submission" date="2020-04" db="EMBL/GenBank/DDBJ databases">
        <authorList>
            <person name="Basu S."/>
            <person name="Maruthanayagam V."/>
            <person name="Chakraborty S."/>
            <person name="Pramanik A."/>
            <person name="Mukherjee J."/>
            <person name="Brink B."/>
        </authorList>
    </citation>
    <scope>NUCLEOTIDE SEQUENCE [LARGE SCALE GENOMIC DNA]</scope>
    <source>
        <strain evidence="1 2">AP17</strain>
    </source>
</reference>
<gene>
    <name evidence="1" type="ORF">HCG48_22765</name>
</gene>
<organism evidence="1 2">
    <name type="scientific">Oxynema aestuarii AP17</name>
    <dbReference type="NCBI Taxonomy" id="2064643"/>
    <lineage>
        <taxon>Bacteria</taxon>
        <taxon>Bacillati</taxon>
        <taxon>Cyanobacteriota</taxon>
        <taxon>Cyanophyceae</taxon>
        <taxon>Oscillatoriophycideae</taxon>
        <taxon>Oscillatoriales</taxon>
        <taxon>Oscillatoriaceae</taxon>
        <taxon>Oxynema</taxon>
        <taxon>Oxynema aestuarii</taxon>
    </lineage>
</organism>
<dbReference type="KEGG" id="oxy:HCG48_22765"/>
<evidence type="ECO:0000313" key="1">
    <source>
        <dbReference type="EMBL" id="QIZ73075.1"/>
    </source>
</evidence>
<evidence type="ECO:0000313" key="2">
    <source>
        <dbReference type="Proteomes" id="UP000500857"/>
    </source>
</evidence>
<proteinExistence type="predicted"/>
<dbReference type="Proteomes" id="UP000500857">
    <property type="component" value="Chromosome"/>
</dbReference>
<dbReference type="EMBL" id="CP051167">
    <property type="protein sequence ID" value="QIZ73075.1"/>
    <property type="molecule type" value="Genomic_DNA"/>
</dbReference>
<dbReference type="RefSeq" id="WP_168571221.1">
    <property type="nucleotide sequence ID" value="NZ_CP051167.1"/>
</dbReference>